<keyword evidence="2" id="KW-0378">Hydrolase</keyword>
<dbReference type="Proteomes" id="UP000831768">
    <property type="component" value="Chromosome"/>
</dbReference>
<dbReference type="EMBL" id="CP096019">
    <property type="protein sequence ID" value="UPM42452.1"/>
    <property type="molecule type" value="Genomic_DNA"/>
</dbReference>
<evidence type="ECO:0000313" key="2">
    <source>
        <dbReference type="EMBL" id="UPM42452.1"/>
    </source>
</evidence>
<dbReference type="Pfam" id="PF04307">
    <property type="entry name" value="YdjM"/>
    <property type="match status" value="1"/>
</dbReference>
<name>A0A8U0A060_9EURY</name>
<feature type="transmembrane region" description="Helical" evidence="1">
    <location>
        <begin position="30"/>
        <end position="47"/>
    </location>
</feature>
<sequence length="158" mass="17026">MNKRGHVLNGLLLGVGVGFILAPAGDVGTLRTIVAVAVPITLGALVPDIDTEFGRHRKTLHNLPVLGLFIAFPAVFSNLHYVWIGVLTHYVLDMVGSKRGIALFYPYTQEYGFPTGVATKSEYTNLVTLFITGSELLVGSAIVYGLGWYGWPLTPLPA</sequence>
<reference evidence="2" key="1">
    <citation type="submission" date="2022-04" db="EMBL/GenBank/DDBJ databases">
        <title>Halocatena sp. nov., isolated from a salt lake.</title>
        <authorList>
            <person name="Cui H.-L."/>
        </authorList>
    </citation>
    <scope>NUCLEOTIDE SEQUENCE</scope>
    <source>
        <strain evidence="2">AD-1</strain>
    </source>
</reference>
<keyword evidence="3" id="KW-1185">Reference proteome</keyword>
<dbReference type="AlphaFoldDB" id="A0A8U0A060"/>
<dbReference type="GeneID" id="71928553"/>
<keyword evidence="1" id="KW-0812">Transmembrane</keyword>
<keyword evidence="1" id="KW-1133">Transmembrane helix</keyword>
<proteinExistence type="predicted"/>
<dbReference type="GO" id="GO:0016787">
    <property type="term" value="F:hydrolase activity"/>
    <property type="evidence" value="ECO:0007669"/>
    <property type="project" value="UniProtKB-KW"/>
</dbReference>
<organism evidence="2 3">
    <name type="scientific">Halocatena salina</name>
    <dbReference type="NCBI Taxonomy" id="2934340"/>
    <lineage>
        <taxon>Archaea</taxon>
        <taxon>Methanobacteriati</taxon>
        <taxon>Methanobacteriota</taxon>
        <taxon>Stenosarchaea group</taxon>
        <taxon>Halobacteria</taxon>
        <taxon>Halobacteriales</taxon>
        <taxon>Natronomonadaceae</taxon>
        <taxon>Halocatena</taxon>
    </lineage>
</organism>
<evidence type="ECO:0000256" key="1">
    <source>
        <dbReference type="SAM" id="Phobius"/>
    </source>
</evidence>
<accession>A0A8U0A060</accession>
<feature type="transmembrane region" description="Helical" evidence="1">
    <location>
        <begin position="59"/>
        <end position="76"/>
    </location>
</feature>
<gene>
    <name evidence="2" type="ORF">MW046_10860</name>
</gene>
<feature type="transmembrane region" description="Helical" evidence="1">
    <location>
        <begin position="126"/>
        <end position="151"/>
    </location>
</feature>
<evidence type="ECO:0000313" key="3">
    <source>
        <dbReference type="Proteomes" id="UP000831768"/>
    </source>
</evidence>
<protein>
    <submittedName>
        <fullName evidence="2">Metal-dependent hydrolase</fullName>
    </submittedName>
</protein>
<feature type="transmembrane region" description="Helical" evidence="1">
    <location>
        <begin position="7"/>
        <end position="24"/>
    </location>
</feature>
<dbReference type="InterPro" id="IPR007404">
    <property type="entry name" value="YdjM-like"/>
</dbReference>
<dbReference type="RefSeq" id="WP_247993125.1">
    <property type="nucleotide sequence ID" value="NZ_CP096019.1"/>
</dbReference>
<dbReference type="KEGG" id="haad:MW046_10860"/>
<keyword evidence="1" id="KW-0472">Membrane</keyword>